<feature type="non-terminal residue" evidence="2">
    <location>
        <position position="1"/>
    </location>
</feature>
<keyword evidence="3" id="KW-1185">Reference proteome</keyword>
<feature type="compositionally biased region" description="Polar residues" evidence="1">
    <location>
        <begin position="40"/>
        <end position="50"/>
    </location>
</feature>
<protein>
    <submittedName>
        <fullName evidence="2">Jg8594 protein</fullName>
    </submittedName>
</protein>
<gene>
    <name evidence="2" type="primary">jg8594</name>
    <name evidence="2" type="ORF">PAEG_LOCUS316</name>
</gene>
<dbReference type="OrthoDB" id="414730at2759"/>
<feature type="compositionally biased region" description="Low complexity" evidence="1">
    <location>
        <begin position="51"/>
        <end position="66"/>
    </location>
</feature>
<dbReference type="EMBL" id="CAKXAJ010001028">
    <property type="protein sequence ID" value="CAH2207696.1"/>
    <property type="molecule type" value="Genomic_DNA"/>
</dbReference>
<evidence type="ECO:0000256" key="1">
    <source>
        <dbReference type="SAM" id="MobiDB-lite"/>
    </source>
</evidence>
<name>A0A8S4QDG6_9NEOP</name>
<comment type="caution">
    <text evidence="2">The sequence shown here is derived from an EMBL/GenBank/DDBJ whole genome shotgun (WGS) entry which is preliminary data.</text>
</comment>
<feature type="compositionally biased region" description="Polar residues" evidence="1">
    <location>
        <begin position="19"/>
        <end position="28"/>
    </location>
</feature>
<feature type="region of interest" description="Disordered" evidence="1">
    <location>
        <begin position="19"/>
        <end position="66"/>
    </location>
</feature>
<dbReference type="AlphaFoldDB" id="A0A8S4QDG6"/>
<sequence>STPNKSKFVSSKINSALSNWARNSTSGTLPPKKRGRKSDVSLQSSASQWYTSTTNGNSPNSLSSLQQVNSLNSLHSAINSMVTGVNGNGSLGGVMDSPASPLRELRQEYGLTKGRSTTDAGKLIQHVYDAWELSQNAIGVFCDLSKAF</sequence>
<accession>A0A8S4QDG6</accession>
<evidence type="ECO:0000313" key="3">
    <source>
        <dbReference type="Proteomes" id="UP000838756"/>
    </source>
</evidence>
<dbReference type="Proteomes" id="UP000838756">
    <property type="component" value="Unassembled WGS sequence"/>
</dbReference>
<organism evidence="2 3">
    <name type="scientific">Pararge aegeria aegeria</name>
    <dbReference type="NCBI Taxonomy" id="348720"/>
    <lineage>
        <taxon>Eukaryota</taxon>
        <taxon>Metazoa</taxon>
        <taxon>Ecdysozoa</taxon>
        <taxon>Arthropoda</taxon>
        <taxon>Hexapoda</taxon>
        <taxon>Insecta</taxon>
        <taxon>Pterygota</taxon>
        <taxon>Neoptera</taxon>
        <taxon>Endopterygota</taxon>
        <taxon>Lepidoptera</taxon>
        <taxon>Glossata</taxon>
        <taxon>Ditrysia</taxon>
        <taxon>Papilionoidea</taxon>
        <taxon>Nymphalidae</taxon>
        <taxon>Satyrinae</taxon>
        <taxon>Satyrini</taxon>
        <taxon>Parargina</taxon>
        <taxon>Pararge</taxon>
    </lineage>
</organism>
<evidence type="ECO:0000313" key="2">
    <source>
        <dbReference type="EMBL" id="CAH2207696.1"/>
    </source>
</evidence>
<reference evidence="2" key="1">
    <citation type="submission" date="2022-03" db="EMBL/GenBank/DDBJ databases">
        <authorList>
            <person name="Lindestad O."/>
        </authorList>
    </citation>
    <scope>NUCLEOTIDE SEQUENCE</scope>
</reference>
<proteinExistence type="predicted"/>